<protein>
    <submittedName>
        <fullName evidence="6">Universal stress protein UspA</fullName>
    </submittedName>
</protein>
<dbReference type="PANTHER" id="PTHR47892">
    <property type="entry name" value="UNIVERSAL STRESS PROTEIN E"/>
    <property type="match status" value="1"/>
</dbReference>
<evidence type="ECO:0000256" key="4">
    <source>
        <dbReference type="ARBA" id="ARBA00037131"/>
    </source>
</evidence>
<accession>A0A5C4S3Z1</accession>
<dbReference type="RefSeq" id="WP_139626098.1">
    <property type="nucleotide sequence ID" value="NZ_VDCI01000001.1"/>
</dbReference>
<evidence type="ECO:0000256" key="1">
    <source>
        <dbReference type="ARBA" id="ARBA00004496"/>
    </source>
</evidence>
<feature type="domain" description="UspA" evidence="5">
    <location>
        <begin position="153"/>
        <end position="301"/>
    </location>
</feature>
<dbReference type="Pfam" id="PF00582">
    <property type="entry name" value="Usp"/>
    <property type="match status" value="1"/>
</dbReference>
<reference evidence="6 7" key="1">
    <citation type="submission" date="2019-05" db="EMBL/GenBank/DDBJ databases">
        <title>Draft Whole-Genome sequence of the green sulfur bacterium Prosthecochloris vibrioformis DSM 260.</title>
        <authorList>
            <person name="Meyer T.E."/>
            <person name="Kyndt J.A."/>
        </authorList>
    </citation>
    <scope>NUCLEOTIDE SEQUENCE [LARGE SCALE GENOMIC DNA]</scope>
    <source>
        <strain evidence="6 7">DSM 260</strain>
    </source>
</reference>
<dbReference type="SUPFAM" id="SSF52402">
    <property type="entry name" value="Adenine nucleotide alpha hydrolases-like"/>
    <property type="match status" value="2"/>
</dbReference>
<name>A0A5C4S3Z1_PROVB</name>
<comment type="caution">
    <text evidence="6">The sequence shown here is derived from an EMBL/GenBank/DDBJ whole genome shotgun (WGS) entry which is preliminary data.</text>
</comment>
<dbReference type="Gene3D" id="3.40.50.12370">
    <property type="match status" value="1"/>
</dbReference>
<evidence type="ECO:0000256" key="2">
    <source>
        <dbReference type="ARBA" id="ARBA00008791"/>
    </source>
</evidence>
<dbReference type="AlphaFoldDB" id="A0A5C4S3Z1"/>
<evidence type="ECO:0000256" key="3">
    <source>
        <dbReference type="ARBA" id="ARBA00022490"/>
    </source>
</evidence>
<evidence type="ECO:0000259" key="5">
    <source>
        <dbReference type="Pfam" id="PF00582"/>
    </source>
</evidence>
<comment type="function">
    <text evidence="4">Required for resistance to DNA-damaging agents.</text>
</comment>
<comment type="similarity">
    <text evidence="2">Belongs to the universal stress protein A family.</text>
</comment>
<dbReference type="EMBL" id="VDCI01000001">
    <property type="protein sequence ID" value="TNJ37892.1"/>
    <property type="molecule type" value="Genomic_DNA"/>
</dbReference>
<dbReference type="InterPro" id="IPR006016">
    <property type="entry name" value="UspA"/>
</dbReference>
<dbReference type="PANTHER" id="PTHR47892:SF1">
    <property type="entry name" value="UNIVERSAL STRESS PROTEIN E"/>
    <property type="match status" value="1"/>
</dbReference>
<organism evidence="6 7">
    <name type="scientific">Prosthecochloris vibrioformis</name>
    <name type="common">Chlorobium vibrioforme</name>
    <dbReference type="NCBI Taxonomy" id="1098"/>
    <lineage>
        <taxon>Bacteria</taxon>
        <taxon>Pseudomonadati</taxon>
        <taxon>Chlorobiota</taxon>
        <taxon>Chlorobiia</taxon>
        <taxon>Chlorobiales</taxon>
        <taxon>Chlorobiaceae</taxon>
        <taxon>Prosthecochloris</taxon>
    </lineage>
</organism>
<dbReference type="InterPro" id="IPR006015">
    <property type="entry name" value="Universal_stress_UspA"/>
</dbReference>
<evidence type="ECO:0000313" key="7">
    <source>
        <dbReference type="Proteomes" id="UP000309544"/>
    </source>
</evidence>
<keyword evidence="7" id="KW-1185">Reference proteome</keyword>
<gene>
    <name evidence="6" type="ORF">FGF68_01570</name>
</gene>
<dbReference type="PRINTS" id="PR01438">
    <property type="entry name" value="UNVRSLSTRESS"/>
</dbReference>
<evidence type="ECO:0000313" key="6">
    <source>
        <dbReference type="EMBL" id="TNJ37892.1"/>
    </source>
</evidence>
<proteinExistence type="inferred from homology"/>
<keyword evidence="3" id="KW-0963">Cytoplasm</keyword>
<comment type="subcellular location">
    <subcellularLocation>
        <location evidence="1">Cytoplasm</location>
    </subcellularLocation>
</comment>
<dbReference type="Proteomes" id="UP000309544">
    <property type="component" value="Unassembled WGS sequence"/>
</dbReference>
<dbReference type="GO" id="GO:0005737">
    <property type="term" value="C:cytoplasm"/>
    <property type="evidence" value="ECO:0007669"/>
    <property type="project" value="UniProtKB-SubCell"/>
</dbReference>
<sequence>MNTPGGILFISEGGENPDSPGLRQALKLAHAGNARLVVLSLYPDLPERYRNLQESFEEFLKTELLHSIETACRSLGMAGDDPDCSVIVRKVSRVPLSIAIIREVISAGYDLVIKDADSVGGQGFRGMDMTLLRKCPSPVWLARSLSRSGKGVRIMVAVDPESREPGEHELSLGLLKKASALAGIFDGTLTVVSCWEFEFEKILRYKAWLTIPESDLVANREEVRTSHKQQLDKLVEESGMQGKYRMHHLRGRPEEVIPGFIEKESIDILVMGSVGRTGIPGFLIGNTAENVFEQISCTLLAMKPSGFVSPVTMPGNLS</sequence>